<keyword evidence="5" id="KW-0732">Signal</keyword>
<dbReference type="InterPro" id="IPR001818">
    <property type="entry name" value="Pept_M10_metallopeptidase"/>
</dbReference>
<evidence type="ECO:0000256" key="4">
    <source>
        <dbReference type="ARBA" id="ARBA00022833"/>
    </source>
</evidence>
<dbReference type="SUPFAM" id="SSF55486">
    <property type="entry name" value="Metalloproteases ('zincins'), catalytic domain"/>
    <property type="match status" value="1"/>
</dbReference>
<evidence type="ECO:0000259" key="6">
    <source>
        <dbReference type="Pfam" id="PF00413"/>
    </source>
</evidence>
<dbReference type="Proteomes" id="UP000177751">
    <property type="component" value="Unassembled WGS sequence"/>
</dbReference>
<accession>A0A1G2J9U6</accession>
<dbReference type="Gene3D" id="3.40.390.10">
    <property type="entry name" value="Collagenase (Catalytic Domain)"/>
    <property type="match status" value="1"/>
</dbReference>
<name>A0A1G2J9U6_9BACT</name>
<dbReference type="Pfam" id="PF00413">
    <property type="entry name" value="Peptidase_M10"/>
    <property type="match status" value="1"/>
</dbReference>
<keyword evidence="3" id="KW-0378">Hydrolase</keyword>
<dbReference type="AlphaFoldDB" id="A0A1G2J9U6"/>
<dbReference type="InterPro" id="IPR024079">
    <property type="entry name" value="MetalloPept_cat_dom_sf"/>
</dbReference>
<dbReference type="STRING" id="1802229.A2401_00185"/>
<evidence type="ECO:0000256" key="2">
    <source>
        <dbReference type="ARBA" id="ARBA00022723"/>
    </source>
</evidence>
<dbReference type="EMBL" id="MHPP01000029">
    <property type="protein sequence ID" value="OGZ83743.1"/>
    <property type="molecule type" value="Genomic_DNA"/>
</dbReference>
<organism evidence="7 8">
    <name type="scientific">Candidatus Staskawiczbacteria bacterium RIFOXYC1_FULL_38_18</name>
    <dbReference type="NCBI Taxonomy" id="1802229"/>
    <lineage>
        <taxon>Bacteria</taxon>
        <taxon>Candidatus Staskawicziibacteriota</taxon>
    </lineage>
</organism>
<keyword evidence="1" id="KW-0645">Protease</keyword>
<dbReference type="GO" id="GO:0031012">
    <property type="term" value="C:extracellular matrix"/>
    <property type="evidence" value="ECO:0007669"/>
    <property type="project" value="InterPro"/>
</dbReference>
<evidence type="ECO:0000256" key="3">
    <source>
        <dbReference type="ARBA" id="ARBA00022801"/>
    </source>
</evidence>
<dbReference type="GO" id="GO:0006508">
    <property type="term" value="P:proteolysis"/>
    <property type="evidence" value="ECO:0007669"/>
    <property type="project" value="UniProtKB-KW"/>
</dbReference>
<evidence type="ECO:0000313" key="8">
    <source>
        <dbReference type="Proteomes" id="UP000177751"/>
    </source>
</evidence>
<keyword evidence="2" id="KW-0479">Metal-binding</keyword>
<feature type="chain" id="PRO_5009583298" description="Peptidase M10 metallopeptidase domain-containing protein" evidence="5">
    <location>
        <begin position="27"/>
        <end position="272"/>
    </location>
</feature>
<evidence type="ECO:0000256" key="1">
    <source>
        <dbReference type="ARBA" id="ARBA00022670"/>
    </source>
</evidence>
<keyword evidence="4" id="KW-0862">Zinc</keyword>
<gene>
    <name evidence="7" type="ORF">A2401_00185</name>
</gene>
<feature type="signal peptide" evidence="5">
    <location>
        <begin position="1"/>
        <end position="26"/>
    </location>
</feature>
<proteinExistence type="predicted"/>
<comment type="caution">
    <text evidence="7">The sequence shown here is derived from an EMBL/GenBank/DDBJ whole genome shotgun (WGS) entry which is preliminary data.</text>
</comment>
<sequence>MNKKFLAVAVICLVALPFIYLGSAYAKNAGTDEGYLLPQEDGTYDVPNHKDWKLRVIVHRERPVKSNATSLVCNLSDPESLATISSAGWRLPSGIWTYALNTSTVPSSVGSANLSVIVENAFSKWSGATGSSNKVFFAKSSSTTTKTRASQDGKNIIAWGTTPSNALGVTYTWYYKTTGVAVEVDTIMNRRVSWSWSNPATWTSPLATCASSNAYDAQDILTHELGHWMGLADMYDTANYQNATMYGYGSKAEIKKDTLSAGDVAGIQAIYP</sequence>
<evidence type="ECO:0000256" key="5">
    <source>
        <dbReference type="SAM" id="SignalP"/>
    </source>
</evidence>
<evidence type="ECO:0000313" key="7">
    <source>
        <dbReference type="EMBL" id="OGZ83743.1"/>
    </source>
</evidence>
<dbReference type="GO" id="GO:0008270">
    <property type="term" value="F:zinc ion binding"/>
    <property type="evidence" value="ECO:0007669"/>
    <property type="project" value="InterPro"/>
</dbReference>
<feature type="domain" description="Peptidase M10 metallopeptidase" evidence="6">
    <location>
        <begin position="97"/>
        <end position="271"/>
    </location>
</feature>
<dbReference type="GO" id="GO:0004222">
    <property type="term" value="F:metalloendopeptidase activity"/>
    <property type="evidence" value="ECO:0007669"/>
    <property type="project" value="InterPro"/>
</dbReference>
<reference evidence="7 8" key="1">
    <citation type="journal article" date="2016" name="Nat. Commun.">
        <title>Thousands of microbial genomes shed light on interconnected biogeochemical processes in an aquifer system.</title>
        <authorList>
            <person name="Anantharaman K."/>
            <person name="Brown C.T."/>
            <person name="Hug L.A."/>
            <person name="Sharon I."/>
            <person name="Castelle C.J."/>
            <person name="Probst A.J."/>
            <person name="Thomas B.C."/>
            <person name="Singh A."/>
            <person name="Wilkins M.J."/>
            <person name="Karaoz U."/>
            <person name="Brodie E.L."/>
            <person name="Williams K.H."/>
            <person name="Hubbard S.S."/>
            <person name="Banfield J.F."/>
        </authorList>
    </citation>
    <scope>NUCLEOTIDE SEQUENCE [LARGE SCALE GENOMIC DNA]</scope>
</reference>
<protein>
    <recommendedName>
        <fullName evidence="6">Peptidase M10 metallopeptidase domain-containing protein</fullName>
    </recommendedName>
</protein>